<evidence type="ECO:0008006" key="3">
    <source>
        <dbReference type="Google" id="ProtNLM"/>
    </source>
</evidence>
<dbReference type="EMBL" id="BAABJP010000036">
    <property type="protein sequence ID" value="GAA5166870.1"/>
    <property type="molecule type" value="Genomic_DNA"/>
</dbReference>
<reference evidence="2" key="1">
    <citation type="journal article" date="2019" name="Int. J. Syst. Evol. Microbiol.">
        <title>The Global Catalogue of Microorganisms (GCM) 10K type strain sequencing project: providing services to taxonomists for standard genome sequencing and annotation.</title>
        <authorList>
            <consortium name="The Broad Institute Genomics Platform"/>
            <consortium name="The Broad Institute Genome Sequencing Center for Infectious Disease"/>
            <person name="Wu L."/>
            <person name="Ma J."/>
        </authorList>
    </citation>
    <scope>NUCLEOTIDE SEQUENCE [LARGE SCALE GENOMIC DNA]</scope>
    <source>
        <strain evidence="2">JCM 18303</strain>
    </source>
</reference>
<sequence length="111" mass="12627">MSRRADSARDPWATPDASPQYILWIASVGQIEHCITFAQYAATHKARHGTYQALCGARFTSAAPRSTPLWPHCRDCTHRLRRWTETWHAAQRTAGRGRLQLPWTRRGATDA</sequence>
<protein>
    <recommendedName>
        <fullName evidence="3">Zinc finger protein</fullName>
    </recommendedName>
</protein>
<dbReference type="Proteomes" id="UP001428817">
    <property type="component" value="Unassembled WGS sequence"/>
</dbReference>
<organism evidence="1 2">
    <name type="scientific">Pseudonocardia eucalypti</name>
    <dbReference type="NCBI Taxonomy" id="648755"/>
    <lineage>
        <taxon>Bacteria</taxon>
        <taxon>Bacillati</taxon>
        <taxon>Actinomycetota</taxon>
        <taxon>Actinomycetes</taxon>
        <taxon>Pseudonocardiales</taxon>
        <taxon>Pseudonocardiaceae</taxon>
        <taxon>Pseudonocardia</taxon>
    </lineage>
</organism>
<evidence type="ECO:0000313" key="1">
    <source>
        <dbReference type="EMBL" id="GAA5166870.1"/>
    </source>
</evidence>
<accession>A0ABP9QT39</accession>
<proteinExistence type="predicted"/>
<gene>
    <name evidence="1" type="ORF">GCM10023321_58690</name>
</gene>
<name>A0ABP9QT39_9PSEU</name>
<keyword evidence="2" id="KW-1185">Reference proteome</keyword>
<evidence type="ECO:0000313" key="2">
    <source>
        <dbReference type="Proteomes" id="UP001428817"/>
    </source>
</evidence>
<comment type="caution">
    <text evidence="1">The sequence shown here is derived from an EMBL/GenBank/DDBJ whole genome shotgun (WGS) entry which is preliminary data.</text>
</comment>